<evidence type="ECO:0000313" key="3">
    <source>
        <dbReference type="EMBL" id="CAJ1935220.1"/>
    </source>
</evidence>
<evidence type="ECO:0000256" key="2">
    <source>
        <dbReference type="SAM" id="Phobius"/>
    </source>
</evidence>
<keyword evidence="2" id="KW-0472">Membrane</keyword>
<evidence type="ECO:0000256" key="1">
    <source>
        <dbReference type="SAM" id="MobiDB-lite"/>
    </source>
</evidence>
<evidence type="ECO:0000313" key="4">
    <source>
        <dbReference type="Proteomes" id="UP001295423"/>
    </source>
</evidence>
<feature type="compositionally biased region" description="Basic and acidic residues" evidence="1">
    <location>
        <begin position="173"/>
        <end position="189"/>
    </location>
</feature>
<proteinExistence type="predicted"/>
<sequence>MTVRQNPLHLHHHPSLLLSEVVSDSLAATTTGTTNKAAGAIMDIGATLPEAGGGGGIVDIAKNIAFAITAVLFLGAGLTLVTASIIVPAAAKELETECKDLSPELWDEYSAMLKEGETMANRPDLMQELGAKLQPLLDAKIERQFEEQKAKGIDVSQDEQAWKAIDSLNKKVPKPDNSEAVFGRKEDKSSSSSTTSGIVTDQWED</sequence>
<reference evidence="3" key="1">
    <citation type="submission" date="2023-08" db="EMBL/GenBank/DDBJ databases">
        <authorList>
            <person name="Audoor S."/>
            <person name="Bilcke G."/>
        </authorList>
    </citation>
    <scope>NUCLEOTIDE SEQUENCE</scope>
</reference>
<keyword evidence="4" id="KW-1185">Reference proteome</keyword>
<gene>
    <name evidence="3" type="ORF">CYCCA115_LOCUS4556</name>
</gene>
<keyword evidence="2" id="KW-0812">Transmembrane</keyword>
<comment type="caution">
    <text evidence="3">The sequence shown here is derived from an EMBL/GenBank/DDBJ whole genome shotgun (WGS) entry which is preliminary data.</text>
</comment>
<name>A0AAD2CNB7_9STRA</name>
<dbReference type="EMBL" id="CAKOGP040000446">
    <property type="protein sequence ID" value="CAJ1935220.1"/>
    <property type="molecule type" value="Genomic_DNA"/>
</dbReference>
<organism evidence="3 4">
    <name type="scientific">Cylindrotheca closterium</name>
    <dbReference type="NCBI Taxonomy" id="2856"/>
    <lineage>
        <taxon>Eukaryota</taxon>
        <taxon>Sar</taxon>
        <taxon>Stramenopiles</taxon>
        <taxon>Ochrophyta</taxon>
        <taxon>Bacillariophyta</taxon>
        <taxon>Bacillariophyceae</taxon>
        <taxon>Bacillariophycidae</taxon>
        <taxon>Bacillariales</taxon>
        <taxon>Bacillariaceae</taxon>
        <taxon>Cylindrotheca</taxon>
    </lineage>
</organism>
<feature type="region of interest" description="Disordered" evidence="1">
    <location>
        <begin position="166"/>
        <end position="205"/>
    </location>
</feature>
<feature type="transmembrane region" description="Helical" evidence="2">
    <location>
        <begin position="64"/>
        <end position="87"/>
    </location>
</feature>
<dbReference type="AlphaFoldDB" id="A0AAD2CNB7"/>
<keyword evidence="2" id="KW-1133">Transmembrane helix</keyword>
<accession>A0AAD2CNB7</accession>
<dbReference type="Proteomes" id="UP001295423">
    <property type="component" value="Unassembled WGS sequence"/>
</dbReference>
<protein>
    <submittedName>
        <fullName evidence="3">Uncharacterized protein</fullName>
    </submittedName>
</protein>